<accession>A0A6A5KEL8</accession>
<dbReference type="AlphaFoldDB" id="A0A6A5KEL8"/>
<feature type="chain" id="PRO_5025347270" evidence="1">
    <location>
        <begin position="22"/>
        <end position="262"/>
    </location>
</feature>
<proteinExistence type="predicted"/>
<evidence type="ECO:0000313" key="2">
    <source>
        <dbReference type="EMBL" id="KAF1835678.1"/>
    </source>
</evidence>
<organism evidence="2 3">
    <name type="scientific">Decorospora gaudefroyi</name>
    <dbReference type="NCBI Taxonomy" id="184978"/>
    <lineage>
        <taxon>Eukaryota</taxon>
        <taxon>Fungi</taxon>
        <taxon>Dikarya</taxon>
        <taxon>Ascomycota</taxon>
        <taxon>Pezizomycotina</taxon>
        <taxon>Dothideomycetes</taxon>
        <taxon>Pleosporomycetidae</taxon>
        <taxon>Pleosporales</taxon>
        <taxon>Pleosporineae</taxon>
        <taxon>Pleosporaceae</taxon>
        <taxon>Decorospora</taxon>
    </lineage>
</organism>
<evidence type="ECO:0000256" key="1">
    <source>
        <dbReference type="SAM" id="SignalP"/>
    </source>
</evidence>
<evidence type="ECO:0000313" key="3">
    <source>
        <dbReference type="Proteomes" id="UP000800040"/>
    </source>
</evidence>
<protein>
    <submittedName>
        <fullName evidence="2">Uncharacterized protein</fullName>
    </submittedName>
</protein>
<gene>
    <name evidence="2" type="ORF">BDW02DRAFT_277285</name>
</gene>
<dbReference type="OrthoDB" id="3798608at2759"/>
<keyword evidence="3" id="KW-1185">Reference proteome</keyword>
<name>A0A6A5KEL8_9PLEO</name>
<feature type="signal peptide" evidence="1">
    <location>
        <begin position="1"/>
        <end position="21"/>
    </location>
</feature>
<reference evidence="2" key="1">
    <citation type="submission" date="2020-01" db="EMBL/GenBank/DDBJ databases">
        <authorList>
            <consortium name="DOE Joint Genome Institute"/>
            <person name="Haridas S."/>
            <person name="Albert R."/>
            <person name="Binder M."/>
            <person name="Bloem J."/>
            <person name="Labutti K."/>
            <person name="Salamov A."/>
            <person name="Andreopoulos B."/>
            <person name="Baker S.E."/>
            <person name="Barry K."/>
            <person name="Bills G."/>
            <person name="Bluhm B.H."/>
            <person name="Cannon C."/>
            <person name="Castanera R."/>
            <person name="Culley D.E."/>
            <person name="Daum C."/>
            <person name="Ezra D."/>
            <person name="Gonzalez J.B."/>
            <person name="Henrissat B."/>
            <person name="Kuo A."/>
            <person name="Liang C."/>
            <person name="Lipzen A."/>
            <person name="Lutzoni F."/>
            <person name="Magnuson J."/>
            <person name="Mondo S."/>
            <person name="Nolan M."/>
            <person name="Ohm R."/>
            <person name="Pangilinan J."/>
            <person name="Park H.-J."/>
            <person name="Ramirez L."/>
            <person name="Alfaro M."/>
            <person name="Sun H."/>
            <person name="Tritt A."/>
            <person name="Yoshinaga Y."/>
            <person name="Zwiers L.-H."/>
            <person name="Turgeon B.G."/>
            <person name="Goodwin S.B."/>
            <person name="Spatafora J.W."/>
            <person name="Crous P.W."/>
            <person name="Grigoriev I.V."/>
        </authorList>
    </citation>
    <scope>NUCLEOTIDE SEQUENCE</scope>
    <source>
        <strain evidence="2">P77</strain>
    </source>
</reference>
<keyword evidence="1" id="KW-0732">Signal</keyword>
<sequence>MARHARVVKILSAIAVGLSRCDDVDCDTQKYTTNQDVIPAIMKRPSLYHTQNLSLVAAEIAWAAGHRDLNSTNWSGDPDIDDTMFYGTPLWLVSIMEFQNTRSASRWSASKWLLDRGADPAWTHLVFLTTPAHSLAHYLARYPFPLRSPGTFDEVTSLLTAAHRDRCVCFCSDRGRGCHVIGSAVARTRSVPTYRYSFRRELQPGLFALVDSNRSAAWLSSAILRVLTFEKLSLTHTCCVHIEYTSNVSKSTVRFTPHELTY</sequence>
<dbReference type="Proteomes" id="UP000800040">
    <property type="component" value="Unassembled WGS sequence"/>
</dbReference>
<dbReference type="EMBL" id="ML975283">
    <property type="protein sequence ID" value="KAF1835678.1"/>
    <property type="molecule type" value="Genomic_DNA"/>
</dbReference>